<accession>A0A7W2IDH8</accession>
<protein>
    <submittedName>
        <fullName evidence="1">Uncharacterized protein</fullName>
    </submittedName>
</protein>
<dbReference type="EMBL" id="JACEZT010000012">
    <property type="protein sequence ID" value="MBA5639012.1"/>
    <property type="molecule type" value="Genomic_DNA"/>
</dbReference>
<evidence type="ECO:0000313" key="1">
    <source>
        <dbReference type="EMBL" id="MBA5639012.1"/>
    </source>
</evidence>
<organism evidence="1 2">
    <name type="scientific">Rugamonas brunnea</name>
    <dbReference type="NCBI Taxonomy" id="2758569"/>
    <lineage>
        <taxon>Bacteria</taxon>
        <taxon>Pseudomonadati</taxon>
        <taxon>Pseudomonadota</taxon>
        <taxon>Betaproteobacteria</taxon>
        <taxon>Burkholderiales</taxon>
        <taxon>Oxalobacteraceae</taxon>
        <taxon>Telluria group</taxon>
        <taxon>Rugamonas</taxon>
    </lineage>
</organism>
<name>A0A7W2IDH8_9BURK</name>
<comment type="caution">
    <text evidence="1">The sequence shown here is derived from an EMBL/GenBank/DDBJ whole genome shotgun (WGS) entry which is preliminary data.</text>
</comment>
<evidence type="ECO:0000313" key="2">
    <source>
        <dbReference type="Proteomes" id="UP000534388"/>
    </source>
</evidence>
<proteinExistence type="predicted"/>
<sequence>MSVIELPNGRFRVQIRRAGFPKFDKVFLTRDAAVIAETSVLGEQAAVATTSDITLSEAWERYSQSQTYLTKKDRTRDTEAQRIKAVLEELGGYSLVNLQNAPGAIYDYIDKRSVHISSRTKKKLSTTSVRLEVAALSVNLH</sequence>
<dbReference type="RefSeq" id="WP_182165113.1">
    <property type="nucleotide sequence ID" value="NZ_JACEZT010000012.1"/>
</dbReference>
<dbReference type="AlphaFoldDB" id="A0A7W2IDH8"/>
<reference evidence="1 2" key="1">
    <citation type="submission" date="2020-07" db="EMBL/GenBank/DDBJ databases">
        <title>Novel species isolated from subtropical streams in China.</title>
        <authorList>
            <person name="Lu H."/>
        </authorList>
    </citation>
    <scope>NUCLEOTIDE SEQUENCE [LARGE SCALE GENOMIC DNA]</scope>
    <source>
        <strain evidence="1 2">LX20W</strain>
    </source>
</reference>
<dbReference type="Proteomes" id="UP000534388">
    <property type="component" value="Unassembled WGS sequence"/>
</dbReference>
<gene>
    <name evidence="1" type="ORF">H3H37_18295</name>
</gene>
<keyword evidence="2" id="KW-1185">Reference proteome</keyword>